<dbReference type="PANTHER" id="PTHR47036:SF1">
    <property type="entry name" value="COBALT-FACTOR III C(17)-METHYLTRANSFERASE-RELATED"/>
    <property type="match status" value="1"/>
</dbReference>
<proteinExistence type="predicted"/>
<keyword evidence="4 10" id="KW-0808">Transferase</keyword>
<keyword evidence="2" id="KW-0169">Cobalamin biosynthesis</keyword>
<dbReference type="EC" id="2.1.1.131" evidence="10"/>
<dbReference type="Pfam" id="PF00590">
    <property type="entry name" value="TP_methylase"/>
    <property type="match status" value="1"/>
</dbReference>
<reference evidence="10" key="1">
    <citation type="submission" date="2021-04" db="EMBL/GenBank/DDBJ databases">
        <title>Genome sequence of Woronichinia naegeliana from Washington state freshwater lake bloom.</title>
        <authorList>
            <person name="Dreher T.W."/>
        </authorList>
    </citation>
    <scope>NUCLEOTIDE SEQUENCE</scope>
    <source>
        <strain evidence="10">WA131</strain>
    </source>
</reference>
<dbReference type="Gene3D" id="3.40.50.11220">
    <property type="match status" value="1"/>
</dbReference>
<organism evidence="10">
    <name type="scientific">Woronichinia naegeliana WA131</name>
    <dbReference type="NCBI Taxonomy" id="2824559"/>
    <lineage>
        <taxon>Bacteria</taxon>
        <taxon>Bacillati</taxon>
        <taxon>Cyanobacteriota</taxon>
        <taxon>Cyanophyceae</taxon>
        <taxon>Synechococcales</taxon>
        <taxon>Coelosphaeriaceae</taxon>
        <taxon>Woronichinia</taxon>
    </lineage>
</organism>
<dbReference type="Gene3D" id="3.30.420.180">
    <property type="entry name" value="CobE/GbiG C-terminal domain"/>
    <property type="match status" value="1"/>
</dbReference>
<dbReference type="InterPro" id="IPR038029">
    <property type="entry name" value="GbiG_N_sf"/>
</dbReference>
<dbReference type="Pfam" id="PF01890">
    <property type="entry name" value="CbiG_C"/>
    <property type="match status" value="1"/>
</dbReference>
<dbReference type="InterPro" id="IPR014776">
    <property type="entry name" value="4pyrrole_Mease_sub2"/>
</dbReference>
<evidence type="ECO:0000313" key="10">
    <source>
        <dbReference type="EMBL" id="UXE59357.1"/>
    </source>
</evidence>
<dbReference type="SUPFAM" id="SSF159664">
    <property type="entry name" value="CobE/GbiG C-terminal domain-like"/>
    <property type="match status" value="1"/>
</dbReference>
<evidence type="ECO:0000259" key="6">
    <source>
        <dbReference type="Pfam" id="PF00590"/>
    </source>
</evidence>
<dbReference type="InterPro" id="IPR006363">
    <property type="entry name" value="Cbl_synth_CobJ/CibH_dom"/>
</dbReference>
<dbReference type="InterPro" id="IPR021744">
    <property type="entry name" value="CbiG_N"/>
</dbReference>
<feature type="domain" description="Cobalamin synthesis G N-terminal" evidence="8">
    <location>
        <begin position="58"/>
        <end position="137"/>
    </location>
</feature>
<evidence type="ECO:0000256" key="4">
    <source>
        <dbReference type="ARBA" id="ARBA00022679"/>
    </source>
</evidence>
<feature type="domain" description="CobE/GbiG C-terminal" evidence="7">
    <location>
        <begin position="232"/>
        <end position="360"/>
    </location>
</feature>
<dbReference type="SUPFAM" id="SSF53790">
    <property type="entry name" value="Tetrapyrrole methylase"/>
    <property type="match status" value="1"/>
</dbReference>
<dbReference type="GO" id="GO:0030789">
    <property type="term" value="F:precorrin-3B C17-methyltransferase activity"/>
    <property type="evidence" value="ECO:0007669"/>
    <property type="project" value="UniProtKB-EC"/>
</dbReference>
<dbReference type="Proteomes" id="UP001065613">
    <property type="component" value="Chromosome"/>
</dbReference>
<sequence>MTESLFSDFQPIAAIATTSQSAHKLHPLCQSLGITLHLAEQLTECDGVTRYSGSLKDHLASLWPHHRAFIFGLATGAVVRLISPLLTNKATDPAVIVIDPQGRFVISLCGSHQGGSDRLACLIAAQLGAIPILTGAAQALNLPGIDTLGEPFGWRKGAGDWTEVSAAIANGKPVEVIQEVGSTLWQKALPDTHPFVWEQVNNARARIWISITQGQGQTKADCPQVQWHPRLLWVGIGCVRGTSQALIHQAIDQVFQSFQLTQKAIAGIATIDIKADEMGLLAYCDAQQYPLKTFTAAQLHQIPVPTPSQIVEQEVGTASVAEAAALCAAQIYGEAQLLVPKQIIKASSESNSEAVTVAIALASEEYIGKTGALYLVGTGPGALEQITPAAKTALIQADAIIGYSLYLDLIKPLTRAGQIIEAFPITQERQRCQRAIKLAQWGLKVAIISSGDCGIYGMAGLVLEELQKQYWDGLNPAIEVFPGITALQAAAAKVGAPLMHDFCAISLSDLLTPTAKILQRLEAAAQADFVTALYNPRSQKRTELITLTQQIFLKHRHPNNPVALVRSVYRQEEEIVQTTLDKMLDFPIDMLTVVLIGNSTTYQYQNWLITPRGY</sequence>
<accession>A0A977KT37</accession>
<evidence type="ECO:0000256" key="1">
    <source>
        <dbReference type="ARBA" id="ARBA00004953"/>
    </source>
</evidence>
<dbReference type="AlphaFoldDB" id="A0A977KT37"/>
<dbReference type="InterPro" id="IPR035996">
    <property type="entry name" value="4pyrrol_Methylase_sf"/>
</dbReference>
<dbReference type="InterPro" id="IPR021745">
    <property type="entry name" value="CbiG_mid"/>
</dbReference>
<dbReference type="CDD" id="cd11646">
    <property type="entry name" value="Precorrin_3B_C17_MT"/>
    <property type="match status" value="1"/>
</dbReference>
<dbReference type="InterPro" id="IPR002750">
    <property type="entry name" value="CobE/GbiG_C"/>
</dbReference>
<evidence type="ECO:0000256" key="2">
    <source>
        <dbReference type="ARBA" id="ARBA00022573"/>
    </source>
</evidence>
<evidence type="ECO:0000256" key="3">
    <source>
        <dbReference type="ARBA" id="ARBA00022603"/>
    </source>
</evidence>
<keyword evidence="5" id="KW-0949">S-adenosyl-L-methionine</keyword>
<dbReference type="NCBIfam" id="TIGR01466">
    <property type="entry name" value="cobJ_cbiH"/>
    <property type="match status" value="1"/>
</dbReference>
<dbReference type="Gene3D" id="3.40.1010.10">
    <property type="entry name" value="Cobalt-precorrin-4 Transmethylase, Domain 1"/>
    <property type="match status" value="1"/>
</dbReference>
<evidence type="ECO:0000259" key="8">
    <source>
        <dbReference type="Pfam" id="PF11760"/>
    </source>
</evidence>
<evidence type="ECO:0000256" key="5">
    <source>
        <dbReference type="ARBA" id="ARBA00022691"/>
    </source>
</evidence>
<keyword evidence="3 10" id="KW-0489">Methyltransferase</keyword>
<dbReference type="Pfam" id="PF11761">
    <property type="entry name" value="CbiG_mid"/>
    <property type="match status" value="1"/>
</dbReference>
<feature type="domain" description="Cobalamin biosynthesis central region" evidence="9">
    <location>
        <begin position="143"/>
        <end position="229"/>
    </location>
</feature>
<dbReference type="InterPro" id="IPR014777">
    <property type="entry name" value="4pyrrole_Mease_sub1"/>
</dbReference>
<comment type="pathway">
    <text evidence="1">Cofactor biosynthesis; adenosylcobalamin biosynthesis.</text>
</comment>
<name>A0A977KT37_9CYAN</name>
<dbReference type="KEGG" id="wna:KA717_26405"/>
<dbReference type="GO" id="GO:0009236">
    <property type="term" value="P:cobalamin biosynthetic process"/>
    <property type="evidence" value="ECO:0007669"/>
    <property type="project" value="UniProtKB-KW"/>
</dbReference>
<dbReference type="InterPro" id="IPR000878">
    <property type="entry name" value="4pyrrol_Mease"/>
</dbReference>
<dbReference type="InterPro" id="IPR036518">
    <property type="entry name" value="CobE/GbiG_C_sf"/>
</dbReference>
<dbReference type="Pfam" id="PF11760">
    <property type="entry name" value="CbiG_N"/>
    <property type="match status" value="1"/>
</dbReference>
<dbReference type="GO" id="GO:0032259">
    <property type="term" value="P:methylation"/>
    <property type="evidence" value="ECO:0007669"/>
    <property type="project" value="UniProtKB-KW"/>
</dbReference>
<evidence type="ECO:0000259" key="9">
    <source>
        <dbReference type="Pfam" id="PF11761"/>
    </source>
</evidence>
<evidence type="ECO:0000259" key="7">
    <source>
        <dbReference type="Pfam" id="PF01890"/>
    </source>
</evidence>
<gene>
    <name evidence="10" type="primary">cobJ</name>
    <name evidence="10" type="ORF">KA717_26405</name>
</gene>
<dbReference type="SUPFAM" id="SSF159672">
    <property type="entry name" value="CbiG N-terminal domain-like"/>
    <property type="match status" value="1"/>
</dbReference>
<dbReference type="InterPro" id="IPR051810">
    <property type="entry name" value="Precorrin_MeTrfase"/>
</dbReference>
<dbReference type="EMBL" id="CP073041">
    <property type="protein sequence ID" value="UXE59357.1"/>
    <property type="molecule type" value="Genomic_DNA"/>
</dbReference>
<dbReference type="Gene3D" id="3.30.950.10">
    <property type="entry name" value="Methyltransferase, Cobalt-precorrin-4 Transmethylase, Domain 2"/>
    <property type="match status" value="1"/>
</dbReference>
<dbReference type="PANTHER" id="PTHR47036">
    <property type="entry name" value="COBALT-FACTOR III C(17)-METHYLTRANSFERASE-RELATED"/>
    <property type="match status" value="1"/>
</dbReference>
<protein>
    <submittedName>
        <fullName evidence="10">Precorrin-3B C(17)-methyltransferase</fullName>
        <ecNumber evidence="10">2.1.1.131</ecNumber>
    </submittedName>
</protein>
<feature type="domain" description="Tetrapyrrole methylase" evidence="6">
    <location>
        <begin position="373"/>
        <end position="582"/>
    </location>
</feature>